<evidence type="ECO:0000313" key="1">
    <source>
        <dbReference type="EMBL" id="KAF9473321.1"/>
    </source>
</evidence>
<proteinExistence type="predicted"/>
<comment type="caution">
    <text evidence="1">The sequence shown here is derived from an EMBL/GenBank/DDBJ whole genome shotgun (WGS) entry which is preliminary data.</text>
</comment>
<keyword evidence="2" id="KW-1185">Reference proteome</keyword>
<sequence>MSFFRSQLGFISRAQALRELTAHQGLLATYWDNRSLIQDEIARAAFLEKLTKLIAEVNTLIAKISQSSLLPVPSSRYMRLENDMKDAKKSYQYLSSQSEGSFLSITQSMRNLARESPTLTNSSGDTHLVANVARHDVQAGIYGHVSQAAPGPHAPNDGLGHPVMQPSAIPPNHPVYNGHRRISSLSNPELISRALMK</sequence>
<evidence type="ECO:0000313" key="2">
    <source>
        <dbReference type="Proteomes" id="UP000807469"/>
    </source>
</evidence>
<accession>A0A9P5YQN1</accession>
<reference evidence="1" key="1">
    <citation type="submission" date="2020-11" db="EMBL/GenBank/DDBJ databases">
        <authorList>
            <consortium name="DOE Joint Genome Institute"/>
            <person name="Ahrendt S."/>
            <person name="Riley R."/>
            <person name="Andreopoulos W."/>
            <person name="Labutti K."/>
            <person name="Pangilinan J."/>
            <person name="Ruiz-Duenas F.J."/>
            <person name="Barrasa J.M."/>
            <person name="Sanchez-Garcia M."/>
            <person name="Camarero S."/>
            <person name="Miyauchi S."/>
            <person name="Serrano A."/>
            <person name="Linde D."/>
            <person name="Babiker R."/>
            <person name="Drula E."/>
            <person name="Ayuso-Fernandez I."/>
            <person name="Pacheco R."/>
            <person name="Padilla G."/>
            <person name="Ferreira P."/>
            <person name="Barriuso J."/>
            <person name="Kellner H."/>
            <person name="Castanera R."/>
            <person name="Alfaro M."/>
            <person name="Ramirez L."/>
            <person name="Pisabarro A.G."/>
            <person name="Kuo A."/>
            <person name="Tritt A."/>
            <person name="Lipzen A."/>
            <person name="He G."/>
            <person name="Yan M."/>
            <person name="Ng V."/>
            <person name="Cullen D."/>
            <person name="Martin F."/>
            <person name="Rosso M.-N."/>
            <person name="Henrissat B."/>
            <person name="Hibbett D."/>
            <person name="Martinez A.T."/>
            <person name="Grigoriev I.V."/>
        </authorList>
    </citation>
    <scope>NUCLEOTIDE SEQUENCE</scope>
    <source>
        <strain evidence="1">CIRM-BRFM 674</strain>
    </source>
</reference>
<name>A0A9P5YQN1_9AGAR</name>
<gene>
    <name evidence="1" type="ORF">BDN70DRAFT_965855</name>
</gene>
<dbReference type="Proteomes" id="UP000807469">
    <property type="component" value="Unassembled WGS sequence"/>
</dbReference>
<organism evidence="1 2">
    <name type="scientific">Pholiota conissans</name>
    <dbReference type="NCBI Taxonomy" id="109636"/>
    <lineage>
        <taxon>Eukaryota</taxon>
        <taxon>Fungi</taxon>
        <taxon>Dikarya</taxon>
        <taxon>Basidiomycota</taxon>
        <taxon>Agaricomycotina</taxon>
        <taxon>Agaricomycetes</taxon>
        <taxon>Agaricomycetidae</taxon>
        <taxon>Agaricales</taxon>
        <taxon>Agaricineae</taxon>
        <taxon>Strophariaceae</taxon>
        <taxon>Pholiota</taxon>
    </lineage>
</organism>
<dbReference type="AlphaFoldDB" id="A0A9P5YQN1"/>
<dbReference type="EMBL" id="MU155452">
    <property type="protein sequence ID" value="KAF9473321.1"/>
    <property type="molecule type" value="Genomic_DNA"/>
</dbReference>
<protein>
    <submittedName>
        <fullName evidence="1">Uncharacterized protein</fullName>
    </submittedName>
</protein>